<gene>
    <name evidence="11" type="ORF">WMY93_029138</name>
</gene>
<dbReference type="GO" id="GO:0005923">
    <property type="term" value="C:bicellular tight junction"/>
    <property type="evidence" value="ECO:0007669"/>
    <property type="project" value="UniProtKB-SubCell"/>
</dbReference>
<feature type="transmembrane region" description="Helical" evidence="10">
    <location>
        <begin position="91"/>
        <end position="114"/>
    </location>
</feature>
<protein>
    <recommendedName>
        <fullName evidence="13">Claudin</fullName>
    </recommendedName>
</protein>
<keyword evidence="6 10" id="KW-0812">Transmembrane</keyword>
<dbReference type="PANTHER" id="PTHR12002">
    <property type="entry name" value="CLAUDIN"/>
    <property type="match status" value="1"/>
</dbReference>
<evidence type="ECO:0000256" key="10">
    <source>
        <dbReference type="SAM" id="Phobius"/>
    </source>
</evidence>
<dbReference type="AlphaFoldDB" id="A0AAW0MZB7"/>
<evidence type="ECO:0008006" key="13">
    <source>
        <dbReference type="Google" id="ProtNLM"/>
    </source>
</evidence>
<dbReference type="InterPro" id="IPR004031">
    <property type="entry name" value="PMP22/EMP/MP20/Claudin"/>
</dbReference>
<evidence type="ECO:0000256" key="4">
    <source>
        <dbReference type="ARBA" id="ARBA00022427"/>
    </source>
</evidence>
<keyword evidence="4" id="KW-0796">Tight junction</keyword>
<keyword evidence="7" id="KW-0965">Cell junction</keyword>
<comment type="caution">
    <text evidence="11">The sequence shown here is derived from an EMBL/GenBank/DDBJ whole genome shotgun (WGS) entry which is preliminary data.</text>
</comment>
<feature type="transmembrane region" description="Helical" evidence="10">
    <location>
        <begin position="51"/>
        <end position="71"/>
    </location>
</feature>
<reference evidence="12" key="1">
    <citation type="submission" date="2024-04" db="EMBL/GenBank/DDBJ databases">
        <title>Salinicola lusitanus LLJ914,a marine bacterium isolated from the Okinawa Trough.</title>
        <authorList>
            <person name="Li J."/>
        </authorList>
    </citation>
    <scope>NUCLEOTIDE SEQUENCE [LARGE SCALE GENOMIC DNA]</scope>
</reference>
<comment type="subcellular location">
    <subcellularLocation>
        <location evidence="1">Cell junction</location>
        <location evidence="1">Tight junction</location>
    </subcellularLocation>
    <subcellularLocation>
        <location evidence="2">Cell membrane</location>
        <topology evidence="2">Multi-pass membrane protein</topology>
    </subcellularLocation>
</comment>
<evidence type="ECO:0000256" key="7">
    <source>
        <dbReference type="ARBA" id="ARBA00022949"/>
    </source>
</evidence>
<accession>A0AAW0MZB7</accession>
<dbReference type="GO" id="GO:0005198">
    <property type="term" value="F:structural molecule activity"/>
    <property type="evidence" value="ECO:0007669"/>
    <property type="project" value="InterPro"/>
</dbReference>
<dbReference type="EMBL" id="JBBPFD010000021">
    <property type="protein sequence ID" value="KAK7882964.1"/>
    <property type="molecule type" value="Genomic_DNA"/>
</dbReference>
<evidence type="ECO:0000256" key="2">
    <source>
        <dbReference type="ARBA" id="ARBA00004651"/>
    </source>
</evidence>
<dbReference type="GO" id="GO:0005886">
    <property type="term" value="C:plasma membrane"/>
    <property type="evidence" value="ECO:0007669"/>
    <property type="project" value="UniProtKB-SubCell"/>
</dbReference>
<proteinExistence type="inferred from homology"/>
<dbReference type="Pfam" id="PF00822">
    <property type="entry name" value="PMP22_Claudin"/>
    <property type="match status" value="1"/>
</dbReference>
<evidence type="ECO:0000313" key="11">
    <source>
        <dbReference type="EMBL" id="KAK7882964.1"/>
    </source>
</evidence>
<dbReference type="Proteomes" id="UP001460270">
    <property type="component" value="Unassembled WGS sequence"/>
</dbReference>
<name>A0AAW0MZB7_9GOBI</name>
<keyword evidence="12" id="KW-1185">Reference proteome</keyword>
<keyword evidence="8 10" id="KW-1133">Transmembrane helix</keyword>
<evidence type="ECO:0000256" key="1">
    <source>
        <dbReference type="ARBA" id="ARBA00004435"/>
    </source>
</evidence>
<evidence type="ECO:0000256" key="8">
    <source>
        <dbReference type="ARBA" id="ARBA00022989"/>
    </source>
</evidence>
<sequence>MPLWRVSAFIGANLMSWRTGGRAVDELLKQIDRMQCKEYDSLLILPPELQAARGLACATIVIAVIAFVITLCGTKRTSCCGDSLAAKTTTLAVGGCFFLLACLTTLIPVCWVAHTVIRDFNNPVLMDAQKRELGAALGERRKMTEDSILAYALAPKADGVYLQRAPSSTHKTMEYV</sequence>
<evidence type="ECO:0000256" key="6">
    <source>
        <dbReference type="ARBA" id="ARBA00022692"/>
    </source>
</evidence>
<evidence type="ECO:0000256" key="9">
    <source>
        <dbReference type="ARBA" id="ARBA00023136"/>
    </source>
</evidence>
<keyword evidence="5" id="KW-1003">Cell membrane</keyword>
<evidence type="ECO:0000313" key="12">
    <source>
        <dbReference type="Proteomes" id="UP001460270"/>
    </source>
</evidence>
<keyword evidence="9 10" id="KW-0472">Membrane</keyword>
<dbReference type="InterPro" id="IPR006187">
    <property type="entry name" value="Claudin"/>
</dbReference>
<organism evidence="11 12">
    <name type="scientific">Mugilogobius chulae</name>
    <name type="common">yellowstripe goby</name>
    <dbReference type="NCBI Taxonomy" id="88201"/>
    <lineage>
        <taxon>Eukaryota</taxon>
        <taxon>Metazoa</taxon>
        <taxon>Chordata</taxon>
        <taxon>Craniata</taxon>
        <taxon>Vertebrata</taxon>
        <taxon>Euteleostomi</taxon>
        <taxon>Actinopterygii</taxon>
        <taxon>Neopterygii</taxon>
        <taxon>Teleostei</taxon>
        <taxon>Neoteleostei</taxon>
        <taxon>Acanthomorphata</taxon>
        <taxon>Gobiaria</taxon>
        <taxon>Gobiiformes</taxon>
        <taxon>Gobioidei</taxon>
        <taxon>Gobiidae</taxon>
        <taxon>Gobionellinae</taxon>
        <taxon>Mugilogobius</taxon>
    </lineage>
</organism>
<comment type="similarity">
    <text evidence="3">Belongs to the claudin family.</text>
</comment>
<evidence type="ECO:0000256" key="5">
    <source>
        <dbReference type="ARBA" id="ARBA00022475"/>
    </source>
</evidence>
<evidence type="ECO:0000256" key="3">
    <source>
        <dbReference type="ARBA" id="ARBA00008295"/>
    </source>
</evidence>
<dbReference type="Gene3D" id="1.20.140.150">
    <property type="match status" value="1"/>
</dbReference>